<feature type="chain" id="PRO_5001819130" evidence="1">
    <location>
        <begin position="20"/>
        <end position="194"/>
    </location>
</feature>
<dbReference type="RefSeq" id="WP_161786302.1">
    <property type="nucleotide sequence ID" value="NZ_JDUO01000002.1"/>
</dbReference>
<protein>
    <submittedName>
        <fullName evidence="3">Flga</fullName>
    </submittedName>
</protein>
<dbReference type="STRING" id="1437603.GCA_000771525_00660"/>
<keyword evidence="4" id="KW-1185">Reference proteome</keyword>
<dbReference type="GeneID" id="93095220"/>
<evidence type="ECO:0000256" key="1">
    <source>
        <dbReference type="SAM" id="SignalP"/>
    </source>
</evidence>
<dbReference type="OrthoDB" id="3235133at2"/>
<dbReference type="AlphaFoldDB" id="A0A087BTH4"/>
<feature type="domain" description="SAF" evidence="2">
    <location>
        <begin position="28"/>
        <end position="90"/>
    </location>
</feature>
<accession>A0A087BTH4</accession>
<feature type="signal peptide" evidence="1">
    <location>
        <begin position="1"/>
        <end position="19"/>
    </location>
</feature>
<evidence type="ECO:0000259" key="2">
    <source>
        <dbReference type="SMART" id="SM00858"/>
    </source>
</evidence>
<name>A0A087BTH4_9BIFI</name>
<dbReference type="SMART" id="SM00858">
    <property type="entry name" value="SAF"/>
    <property type="match status" value="1"/>
</dbReference>
<keyword evidence="1" id="KW-0732">Signal</keyword>
<dbReference type="eggNOG" id="COG1261">
    <property type="taxonomic scope" value="Bacteria"/>
</dbReference>
<organism evidence="3 4">
    <name type="scientific">Bifidobacterium mongoliense DSM 21395</name>
    <dbReference type="NCBI Taxonomy" id="1437603"/>
    <lineage>
        <taxon>Bacteria</taxon>
        <taxon>Bacillati</taxon>
        <taxon>Actinomycetota</taxon>
        <taxon>Actinomycetes</taxon>
        <taxon>Bifidobacteriales</taxon>
        <taxon>Bifidobacteriaceae</taxon>
        <taxon>Bifidobacterium</taxon>
    </lineage>
</organism>
<proteinExistence type="predicted"/>
<comment type="caution">
    <text evidence="3">The sequence shown here is derived from an EMBL/GenBank/DDBJ whole genome shotgun (WGS) entry which is preliminary data.</text>
</comment>
<reference evidence="3 4" key="1">
    <citation type="submission" date="2014-03" db="EMBL/GenBank/DDBJ databases">
        <title>Genomics of Bifidobacteria.</title>
        <authorList>
            <person name="Ventura M."/>
            <person name="Milani C."/>
            <person name="Lugli G.A."/>
        </authorList>
    </citation>
    <scope>NUCLEOTIDE SEQUENCE [LARGE SCALE GENOMIC DNA]</scope>
    <source>
        <strain evidence="3 4">DSM 21395</strain>
    </source>
</reference>
<dbReference type="EMBL" id="JGZE01000026">
    <property type="protein sequence ID" value="KFI74324.1"/>
    <property type="molecule type" value="Genomic_DNA"/>
</dbReference>
<dbReference type="Pfam" id="PF08666">
    <property type="entry name" value="SAF"/>
    <property type="match status" value="1"/>
</dbReference>
<gene>
    <name evidence="3" type="ORF">BMON_1063</name>
</gene>
<dbReference type="CDD" id="cd11614">
    <property type="entry name" value="SAF_CpaB_FlgA_like"/>
    <property type="match status" value="1"/>
</dbReference>
<evidence type="ECO:0000313" key="3">
    <source>
        <dbReference type="EMBL" id="KFI74324.1"/>
    </source>
</evidence>
<dbReference type="Proteomes" id="UP000029082">
    <property type="component" value="Unassembled WGS sequence"/>
</dbReference>
<dbReference type="InterPro" id="IPR013974">
    <property type="entry name" value="SAF"/>
</dbReference>
<sequence>MRRIAIALCTGMAVFFTLAAVTSGVATRPVVMTAHDLRRGRTITARDLVIREMPVYMGQGSTFGAITQVVGRVAQIDIGAGTPLFHSLVGSVPEVPQHFTVLDIPISGSVADLRPGDEVALTDPKACVREGCADERHMLAGRAVVMGPSRINAGDGMTSMPFAVDQESAGRVLTARESATVIVVTRLRADAGNG</sequence>
<dbReference type="Gene3D" id="3.90.1210.10">
    <property type="entry name" value="Antifreeze-like/N-acetylneuraminic acid synthase C-terminal domain"/>
    <property type="match status" value="1"/>
</dbReference>
<evidence type="ECO:0000313" key="4">
    <source>
        <dbReference type="Proteomes" id="UP000029082"/>
    </source>
</evidence>